<evidence type="ECO:0000313" key="2">
    <source>
        <dbReference type="EMBL" id="GLS83622.1"/>
    </source>
</evidence>
<feature type="transmembrane region" description="Helical" evidence="1">
    <location>
        <begin position="335"/>
        <end position="354"/>
    </location>
</feature>
<dbReference type="AlphaFoldDB" id="A0AA37TSX2"/>
<sequence length="1013" mass="110469">MIRALVENGRIAGLFIALILVAGFGALSSLPRMEDPELTNRFASVVTPLPGASAERVEALVTEVLENELRRLEQLKLITSSSRPGLSVIQLELKDSIFDTKPVWSRARDLLNDAQDKLPGDALDPRLDDEIAYAFTSLVGLSWNGPGEPQLEVLNRYAKEIESQLRLLAGTAHVAIVGEPREEFLVTLDGNRLSQLQLSPSQVATRLQNADAKISAGELVNNSYRAQIEVTGELDSLNRIAQVPIKINDNGQVVRLTDVADIQRQPKWPAAEISLINGETGIIIGARMLAEFRVDLWTEKVHQTIDNLEQILPSNIKLEWLFEQQDYTQARLSELVESLLLGFVLILLVLLVTLGWRNAVLVAMALPLTALFTLTVMKYYGLPIHQMSVTGLVVALGIMVDNAIVIVDAIAQRRRQGDNAVAAVSKTIKHFWLPLAGSTITTILAFMPIVIMPGPAGEFVGGIALAVIFALIGSYLISHTLIAGLAGRFYRPSTSPKWFQQGVQVLWLQRAFRKSLSWALMHPQRSALLISLIPVLGFYAAGKLPEQFFPASDRDMFQIEVRLDPSRSIIATEEFVRNLDAELRSLSEIERVAWTIGNNTPSFYYNLMQRQSGTPFYAQAMVKTPHFSVANALIPELQQRFDSQYPQAQILVRKLEQGPPFNAPVELRVFGPDLDQLQTIGEALRLALTQVDHVTHTRATLSAATPKVTIDVDEESALAAGLTLADVANQLRMSTSGVVGASVLEQTQSIDIRLKLDESNRLQTDALESITLLSKQGNGVVLAAIATTDISASRSVIPRRDGERVNVIEGYIEAGILPSVVLTALQQKLAEQGFSLPSGYRLQIGGESQKRDEAVSKLLSHIGIIMVLLLATIVLSFNSFRITAIIMLSAVQSIGLGLLCVYLFNYPFGFNVIIALLGLMGLAINAAIVILAELEAQPSKDIDSIKAAVLSCGRHIGSTTITTVGGFTPLILSGGGFWPPFAIAIAGGTLLTTLLSLLFVPALYVLWKAPSTR</sequence>
<dbReference type="Gene3D" id="3.30.2090.10">
    <property type="entry name" value="Multidrug efflux transporter AcrB TolC docking domain, DN and DC subdomains"/>
    <property type="match status" value="2"/>
</dbReference>
<name>A0AA37TSX2_9GAMM</name>
<feature type="transmembrane region" description="Helical" evidence="1">
    <location>
        <begin position="12"/>
        <end position="30"/>
    </location>
</feature>
<dbReference type="Gene3D" id="3.30.70.1430">
    <property type="entry name" value="Multidrug efflux transporter AcrB pore domain"/>
    <property type="match status" value="2"/>
</dbReference>
<organism evidence="2 3">
    <name type="scientific">Paraferrimonas haliotis</name>
    <dbReference type="NCBI Taxonomy" id="2013866"/>
    <lineage>
        <taxon>Bacteria</taxon>
        <taxon>Pseudomonadati</taxon>
        <taxon>Pseudomonadota</taxon>
        <taxon>Gammaproteobacteria</taxon>
        <taxon>Alteromonadales</taxon>
        <taxon>Ferrimonadaceae</taxon>
        <taxon>Paraferrimonas</taxon>
    </lineage>
</organism>
<dbReference type="Proteomes" id="UP001157439">
    <property type="component" value="Unassembled WGS sequence"/>
</dbReference>
<dbReference type="PANTHER" id="PTHR32063:SF18">
    <property type="entry name" value="CATION EFFLUX SYSTEM PROTEIN"/>
    <property type="match status" value="1"/>
</dbReference>
<keyword evidence="3" id="KW-1185">Reference proteome</keyword>
<feature type="transmembrane region" description="Helical" evidence="1">
    <location>
        <begin position="431"/>
        <end position="451"/>
    </location>
</feature>
<feature type="transmembrane region" description="Helical" evidence="1">
    <location>
        <begin position="910"/>
        <end position="934"/>
    </location>
</feature>
<evidence type="ECO:0000256" key="1">
    <source>
        <dbReference type="SAM" id="Phobius"/>
    </source>
</evidence>
<dbReference type="Pfam" id="PF00873">
    <property type="entry name" value="ACR_tran"/>
    <property type="match status" value="1"/>
</dbReference>
<comment type="caution">
    <text evidence="2">The sequence shown here is derived from an EMBL/GenBank/DDBJ whole genome shotgun (WGS) entry which is preliminary data.</text>
</comment>
<keyword evidence="1" id="KW-0472">Membrane</keyword>
<feature type="transmembrane region" description="Helical" evidence="1">
    <location>
        <begin position="981"/>
        <end position="1007"/>
    </location>
</feature>
<dbReference type="Gene3D" id="1.20.1640.10">
    <property type="entry name" value="Multidrug efflux transporter AcrB transmembrane domain"/>
    <property type="match status" value="2"/>
</dbReference>
<accession>A0AA37TSX2</accession>
<dbReference type="EMBL" id="BSPO01000003">
    <property type="protein sequence ID" value="GLS83622.1"/>
    <property type="molecule type" value="Genomic_DNA"/>
</dbReference>
<proteinExistence type="predicted"/>
<dbReference type="Gene3D" id="3.30.70.1320">
    <property type="entry name" value="Multidrug efflux transporter AcrB pore domain like"/>
    <property type="match status" value="1"/>
</dbReference>
<reference evidence="2 3" key="1">
    <citation type="journal article" date="2014" name="Int. J. Syst. Evol. Microbiol.">
        <title>Complete genome sequence of Corynebacterium casei LMG S-19264T (=DSM 44701T), isolated from a smear-ripened cheese.</title>
        <authorList>
            <consortium name="US DOE Joint Genome Institute (JGI-PGF)"/>
            <person name="Walter F."/>
            <person name="Albersmeier A."/>
            <person name="Kalinowski J."/>
            <person name="Ruckert C."/>
        </authorList>
    </citation>
    <scope>NUCLEOTIDE SEQUENCE [LARGE SCALE GENOMIC DNA]</scope>
    <source>
        <strain evidence="2 3">NBRC 112785</strain>
    </source>
</reference>
<dbReference type="Gene3D" id="3.30.70.1440">
    <property type="entry name" value="Multidrug efflux transporter AcrB pore domain"/>
    <property type="match status" value="1"/>
</dbReference>
<dbReference type="GO" id="GO:0005886">
    <property type="term" value="C:plasma membrane"/>
    <property type="evidence" value="ECO:0007669"/>
    <property type="project" value="TreeGrafter"/>
</dbReference>
<dbReference type="PRINTS" id="PR00702">
    <property type="entry name" value="ACRIFLAVINRP"/>
</dbReference>
<gene>
    <name evidence="2" type="ORF">GCM10007894_15990</name>
</gene>
<dbReference type="GO" id="GO:0042910">
    <property type="term" value="F:xenobiotic transmembrane transporter activity"/>
    <property type="evidence" value="ECO:0007669"/>
    <property type="project" value="TreeGrafter"/>
</dbReference>
<dbReference type="SUPFAM" id="SSF82866">
    <property type="entry name" value="Multidrug efflux transporter AcrB transmembrane domain"/>
    <property type="match status" value="2"/>
</dbReference>
<keyword evidence="1" id="KW-1133">Transmembrane helix</keyword>
<dbReference type="SUPFAM" id="SSF82714">
    <property type="entry name" value="Multidrug efflux transporter AcrB TolC docking domain, DN and DC subdomains"/>
    <property type="match status" value="2"/>
</dbReference>
<dbReference type="RefSeq" id="WP_095500476.1">
    <property type="nucleotide sequence ID" value="NZ_BSPO01000003.1"/>
</dbReference>
<feature type="transmembrane region" description="Helical" evidence="1">
    <location>
        <begin position="361"/>
        <end position="380"/>
    </location>
</feature>
<feature type="transmembrane region" description="Helical" evidence="1">
    <location>
        <begin position="858"/>
        <end position="877"/>
    </location>
</feature>
<dbReference type="PANTHER" id="PTHR32063">
    <property type="match status" value="1"/>
</dbReference>
<keyword evidence="1" id="KW-0812">Transmembrane</keyword>
<feature type="transmembrane region" description="Helical" evidence="1">
    <location>
        <begin position="884"/>
        <end position="904"/>
    </location>
</feature>
<evidence type="ECO:0000313" key="3">
    <source>
        <dbReference type="Proteomes" id="UP001157439"/>
    </source>
</evidence>
<protein>
    <submittedName>
        <fullName evidence="2">Acriflavin resistance protein</fullName>
    </submittedName>
</protein>
<dbReference type="InterPro" id="IPR027463">
    <property type="entry name" value="AcrB_DN_DC_subdom"/>
</dbReference>
<feature type="transmembrane region" description="Helical" evidence="1">
    <location>
        <begin position="463"/>
        <end position="487"/>
    </location>
</feature>
<dbReference type="SUPFAM" id="SSF82693">
    <property type="entry name" value="Multidrug efflux transporter AcrB pore domain, PN1, PN2, PC1 and PC2 subdomains"/>
    <property type="match status" value="2"/>
</dbReference>
<dbReference type="InterPro" id="IPR001036">
    <property type="entry name" value="Acrflvin-R"/>
</dbReference>
<feature type="transmembrane region" description="Helical" evidence="1">
    <location>
        <begin position="392"/>
        <end position="411"/>
    </location>
</feature>